<feature type="compositionally biased region" description="Polar residues" evidence="2">
    <location>
        <begin position="724"/>
        <end position="739"/>
    </location>
</feature>
<evidence type="ECO:0000313" key="3">
    <source>
        <dbReference type="EnsemblMetazoa" id="tetur03g06390.1"/>
    </source>
</evidence>
<name>T1K044_TETUR</name>
<evidence type="ECO:0000313" key="4">
    <source>
        <dbReference type="Proteomes" id="UP000015104"/>
    </source>
</evidence>
<dbReference type="EMBL" id="CAEY01001132">
    <property type="status" value="NOT_ANNOTATED_CDS"/>
    <property type="molecule type" value="Genomic_DNA"/>
</dbReference>
<keyword evidence="1" id="KW-0175">Coiled coil</keyword>
<keyword evidence="4" id="KW-1185">Reference proteome</keyword>
<gene>
    <name evidence="3" type="primary">107372008</name>
</gene>
<dbReference type="EnsemblMetazoa" id="tetur03g06390.1">
    <property type="protein sequence ID" value="tetur03g06390.1"/>
    <property type="gene ID" value="tetur03g06390"/>
</dbReference>
<dbReference type="EMBL" id="CAEY01001131">
    <property type="status" value="NOT_ANNOTATED_CDS"/>
    <property type="molecule type" value="Genomic_DNA"/>
</dbReference>
<feature type="region of interest" description="Disordered" evidence="2">
    <location>
        <begin position="610"/>
        <end position="629"/>
    </location>
</feature>
<dbReference type="Proteomes" id="UP000015104">
    <property type="component" value="Unassembled WGS sequence"/>
</dbReference>
<feature type="coiled-coil region" evidence="1">
    <location>
        <begin position="207"/>
        <end position="248"/>
    </location>
</feature>
<feature type="region of interest" description="Disordered" evidence="2">
    <location>
        <begin position="679"/>
        <end position="739"/>
    </location>
</feature>
<evidence type="ECO:0000256" key="1">
    <source>
        <dbReference type="SAM" id="Coils"/>
    </source>
</evidence>
<feature type="region of interest" description="Disordered" evidence="2">
    <location>
        <begin position="1"/>
        <end position="25"/>
    </location>
</feature>
<dbReference type="AlphaFoldDB" id="T1K044"/>
<feature type="compositionally biased region" description="Basic residues" evidence="2">
    <location>
        <begin position="1"/>
        <end position="13"/>
    </location>
</feature>
<feature type="region of interest" description="Disordered" evidence="2">
    <location>
        <begin position="636"/>
        <end position="661"/>
    </location>
</feature>
<feature type="region of interest" description="Disordered" evidence="2">
    <location>
        <begin position="356"/>
        <end position="394"/>
    </location>
</feature>
<feature type="coiled-coil region" evidence="1">
    <location>
        <begin position="421"/>
        <end position="483"/>
    </location>
</feature>
<reference evidence="3" key="2">
    <citation type="submission" date="2015-06" db="UniProtKB">
        <authorList>
            <consortium name="EnsemblMetazoa"/>
        </authorList>
    </citation>
    <scope>IDENTIFICATION</scope>
</reference>
<proteinExistence type="predicted"/>
<sequence>MNHQKVKNQRKKGYNAFRFDPYPNDERVGLKNQAKRKVNATNNNSNSSSIGRLASSTTGKGINRKRLLSCDNLNEINRHNSLSVNNLNTLNQATSASTLTLTVHNNVNNNNSEVTNKRGLPLEPCCLCCTPRTKLTRNNSTSNLRLHRTNRCNNQKLDDSRKNLNSLKDDEDSIQVERYLPSQEIYKKLVKENLQLQNSFKVLCQRLEEERERSVTESKEKQSLKDEIHNLMGKVDLLAMELQEARDQNELMEFRILESEQSKATLGESNLVKCDKAIQLEPLKCDQGNNIITTNNNDNLVKIKSEPLSSNGNSNELFHYDLTGKRSNASLDGLPTKSNKSCSSLESYALTLSLTSEDEGLGDDGRRDQFSGPSSLSDLQLSDEESSANSGPKAKYSEIGIQASQVDLITTSVPCQYCKESSNLEAKFALLVEERDALQEQVLELEEAENDARLVSQRLQRQVENLVNQVDCLQISLVKANQQIDQCNDTIRSLRECELKLKVDFMMALIAKSEDSPSKLLDELKTKLREKKNELAAMGPMVFSSLNTFDDRSYDSNGSSNRHNFKQAIYHQQHQQYQPSQGNQSRIQSFSQQTHQPCLQLSFNDGPDDCEIFVPEDSLPPDPGSSFHVQMLNSSRFNNRRPSIPQTSSSSTTSRPPLPLCESVKPKKIDLLLSSSPSYSSISPSLSASSSPLVSPASSSSSSNLSPPSPLSSSPSSPPLLSTAMLTSISTQNQVNQSN</sequence>
<reference evidence="4" key="1">
    <citation type="submission" date="2011-08" db="EMBL/GenBank/DDBJ databases">
        <authorList>
            <person name="Rombauts S."/>
        </authorList>
    </citation>
    <scope>NUCLEOTIDE SEQUENCE</scope>
    <source>
        <strain evidence="4">London</strain>
    </source>
</reference>
<protein>
    <submittedName>
        <fullName evidence="3">Uncharacterized protein</fullName>
    </submittedName>
</protein>
<feature type="compositionally biased region" description="Low complexity" evidence="2">
    <location>
        <begin position="640"/>
        <end position="655"/>
    </location>
</feature>
<feature type="compositionally biased region" description="Low complexity" evidence="2">
    <location>
        <begin position="679"/>
        <end position="722"/>
    </location>
</feature>
<organism evidence="3 4">
    <name type="scientific">Tetranychus urticae</name>
    <name type="common">Two-spotted spider mite</name>
    <dbReference type="NCBI Taxonomy" id="32264"/>
    <lineage>
        <taxon>Eukaryota</taxon>
        <taxon>Metazoa</taxon>
        <taxon>Ecdysozoa</taxon>
        <taxon>Arthropoda</taxon>
        <taxon>Chelicerata</taxon>
        <taxon>Arachnida</taxon>
        <taxon>Acari</taxon>
        <taxon>Acariformes</taxon>
        <taxon>Trombidiformes</taxon>
        <taxon>Prostigmata</taxon>
        <taxon>Eleutherengona</taxon>
        <taxon>Raphignathae</taxon>
        <taxon>Tetranychoidea</taxon>
        <taxon>Tetranychidae</taxon>
        <taxon>Tetranychus</taxon>
    </lineage>
</organism>
<dbReference type="OrthoDB" id="10489547at2759"/>
<dbReference type="STRING" id="32264.T1K044"/>
<feature type="region of interest" description="Disordered" evidence="2">
    <location>
        <begin position="572"/>
        <end position="591"/>
    </location>
</feature>
<feature type="compositionally biased region" description="Polar residues" evidence="2">
    <location>
        <begin position="579"/>
        <end position="591"/>
    </location>
</feature>
<dbReference type="HOGENOM" id="CLU_375689_0_0_1"/>
<accession>T1K044</accession>
<evidence type="ECO:0000256" key="2">
    <source>
        <dbReference type="SAM" id="MobiDB-lite"/>
    </source>
</evidence>